<accession>A0AB39QX04</accession>
<dbReference type="PANTHER" id="PTHR30346">
    <property type="entry name" value="TRANSCRIPTIONAL DUAL REGULATOR HCAR-RELATED"/>
    <property type="match status" value="1"/>
</dbReference>
<sequence length="296" mass="30941">MRSGTRRLRCPSSCSDWNRRPACRWSTAAGGRTELTAAGRLLAEHGGRVGDVLADAARELQALTGQASGPVTIGVPGPAITYFATTTLRFLAESHPAITPRLVETDREDGLRALRLGEFDVLVIEDDSAAPTPLPPGATAQVMLRDEYRLVLPDGWETPGSPAELTGRPWIGAPGGSPRDLAFQRLAAAHGIAPSVQHVAAYRFAVYSMLAARLGPAILPAHAAAQITHGGITALPVPGDYLVRSLRRSGAGAPVPAAEAAADALPSALLCTAEYPASRGLTAGEPRVYKLIDPSV</sequence>
<dbReference type="PANTHER" id="PTHR30346:SF29">
    <property type="entry name" value="LYSR SUBSTRATE-BINDING"/>
    <property type="match status" value="1"/>
</dbReference>
<evidence type="ECO:0000256" key="1">
    <source>
        <dbReference type="ARBA" id="ARBA00009437"/>
    </source>
</evidence>
<name>A0AB39QX04_9ACTN</name>
<dbReference type="EMBL" id="CP163441">
    <property type="protein sequence ID" value="XDQ47057.1"/>
    <property type="molecule type" value="Genomic_DNA"/>
</dbReference>
<reference evidence="6" key="1">
    <citation type="submission" date="2024-07" db="EMBL/GenBank/DDBJ databases">
        <authorList>
            <person name="Yu S.T."/>
        </authorList>
    </citation>
    <scope>NUCLEOTIDE SEQUENCE</scope>
    <source>
        <strain evidence="6">R39</strain>
    </source>
</reference>
<evidence type="ECO:0000259" key="5">
    <source>
        <dbReference type="Pfam" id="PF03466"/>
    </source>
</evidence>
<proteinExistence type="inferred from homology"/>
<dbReference type="Gene3D" id="3.40.190.10">
    <property type="entry name" value="Periplasmic binding protein-like II"/>
    <property type="match status" value="2"/>
</dbReference>
<evidence type="ECO:0000256" key="3">
    <source>
        <dbReference type="ARBA" id="ARBA00023125"/>
    </source>
</evidence>
<keyword evidence="2" id="KW-0805">Transcription regulation</keyword>
<keyword evidence="4" id="KW-0804">Transcription</keyword>
<dbReference type="RefSeq" id="WP_369226059.1">
    <property type="nucleotide sequence ID" value="NZ_CP163441.1"/>
</dbReference>
<dbReference type="GO" id="GO:0003700">
    <property type="term" value="F:DNA-binding transcription factor activity"/>
    <property type="evidence" value="ECO:0007669"/>
    <property type="project" value="TreeGrafter"/>
</dbReference>
<protein>
    <submittedName>
        <fullName evidence="6">LysR family transcriptional regulator substrate-binding protein</fullName>
    </submittedName>
</protein>
<dbReference type="AlphaFoldDB" id="A0AB39QX04"/>
<evidence type="ECO:0000256" key="2">
    <source>
        <dbReference type="ARBA" id="ARBA00023015"/>
    </source>
</evidence>
<dbReference type="Pfam" id="PF03466">
    <property type="entry name" value="LysR_substrate"/>
    <property type="match status" value="1"/>
</dbReference>
<organism evidence="6">
    <name type="scientific">Streptomyces sp. R39</name>
    <dbReference type="NCBI Taxonomy" id="3238631"/>
    <lineage>
        <taxon>Bacteria</taxon>
        <taxon>Bacillati</taxon>
        <taxon>Actinomycetota</taxon>
        <taxon>Actinomycetes</taxon>
        <taxon>Kitasatosporales</taxon>
        <taxon>Streptomycetaceae</taxon>
        <taxon>Streptomyces</taxon>
    </lineage>
</organism>
<comment type="similarity">
    <text evidence="1">Belongs to the LysR transcriptional regulatory family.</text>
</comment>
<dbReference type="SUPFAM" id="SSF53850">
    <property type="entry name" value="Periplasmic binding protein-like II"/>
    <property type="match status" value="1"/>
</dbReference>
<evidence type="ECO:0000313" key="6">
    <source>
        <dbReference type="EMBL" id="XDQ47057.1"/>
    </source>
</evidence>
<dbReference type="GO" id="GO:0003677">
    <property type="term" value="F:DNA binding"/>
    <property type="evidence" value="ECO:0007669"/>
    <property type="project" value="UniProtKB-KW"/>
</dbReference>
<keyword evidence="3" id="KW-0238">DNA-binding</keyword>
<dbReference type="GO" id="GO:0032993">
    <property type="term" value="C:protein-DNA complex"/>
    <property type="evidence" value="ECO:0007669"/>
    <property type="project" value="TreeGrafter"/>
</dbReference>
<feature type="domain" description="LysR substrate-binding" evidence="5">
    <location>
        <begin position="65"/>
        <end position="241"/>
    </location>
</feature>
<dbReference type="CDD" id="cd05466">
    <property type="entry name" value="PBP2_LTTR_substrate"/>
    <property type="match status" value="1"/>
</dbReference>
<gene>
    <name evidence="6" type="ORF">AB5J52_34990</name>
</gene>
<evidence type="ECO:0000256" key="4">
    <source>
        <dbReference type="ARBA" id="ARBA00023163"/>
    </source>
</evidence>
<dbReference type="InterPro" id="IPR005119">
    <property type="entry name" value="LysR_subst-bd"/>
</dbReference>